<dbReference type="Proteomes" id="UP001225378">
    <property type="component" value="Chromosome"/>
</dbReference>
<dbReference type="InterPro" id="IPR011006">
    <property type="entry name" value="CheY-like_superfamily"/>
</dbReference>
<dbReference type="CDD" id="cd17574">
    <property type="entry name" value="REC_OmpR"/>
    <property type="match status" value="1"/>
</dbReference>
<dbReference type="RefSeq" id="WP_305908240.1">
    <property type="nucleotide sequence ID" value="NZ_CP157743.1"/>
</dbReference>
<dbReference type="InterPro" id="IPR052016">
    <property type="entry name" value="Bact_Sigma-Reg"/>
</dbReference>
<keyword evidence="6" id="KW-1185">Reference proteome</keyword>
<evidence type="ECO:0000256" key="2">
    <source>
        <dbReference type="PROSITE-ProRule" id="PRU00169"/>
    </source>
</evidence>
<dbReference type="InterPro" id="IPR001932">
    <property type="entry name" value="PPM-type_phosphatase-like_dom"/>
</dbReference>
<evidence type="ECO:0000256" key="1">
    <source>
        <dbReference type="ARBA" id="ARBA00022801"/>
    </source>
</evidence>
<dbReference type="InterPro" id="IPR036457">
    <property type="entry name" value="PPM-type-like_dom_sf"/>
</dbReference>
<keyword evidence="2" id="KW-0597">Phosphoprotein</keyword>
<proteinExistence type="predicted"/>
<dbReference type="Gene3D" id="3.60.40.10">
    <property type="entry name" value="PPM-type phosphatase domain"/>
    <property type="match status" value="1"/>
</dbReference>
<dbReference type="PANTHER" id="PTHR43156">
    <property type="entry name" value="STAGE II SPORULATION PROTEIN E-RELATED"/>
    <property type="match status" value="1"/>
</dbReference>
<dbReference type="Gene3D" id="3.40.50.2300">
    <property type="match status" value="1"/>
</dbReference>
<dbReference type="GO" id="GO:0000160">
    <property type="term" value="P:phosphorelay signal transduction system"/>
    <property type="evidence" value="ECO:0007669"/>
    <property type="project" value="InterPro"/>
</dbReference>
<keyword evidence="1" id="KW-0378">Hydrolase</keyword>
<reference evidence="5 6" key="1">
    <citation type="journal article" date="2024" name="Microbiology">
        <title>Methylomarinum rosea sp. nov., a novel halophilic methanotrophic bacterium from the hypersaline Lake Elton.</title>
        <authorList>
            <person name="Suleimanov R.Z."/>
            <person name="Oshkin I.Y."/>
            <person name="Danilova O.V."/>
            <person name="Suzina N.E."/>
            <person name="Dedysh S.N."/>
        </authorList>
    </citation>
    <scope>NUCLEOTIDE SEQUENCE [LARGE SCALE GENOMIC DNA]</scope>
    <source>
        <strain evidence="5 6">Ch1-1</strain>
    </source>
</reference>
<keyword evidence="3" id="KW-0175">Coiled coil</keyword>
<dbReference type="InterPro" id="IPR001789">
    <property type="entry name" value="Sig_transdc_resp-reg_receiver"/>
</dbReference>
<feature type="domain" description="Response regulatory" evidence="4">
    <location>
        <begin position="10"/>
        <end position="126"/>
    </location>
</feature>
<accession>A0AAU7NPY3</accession>
<dbReference type="SMART" id="SM00331">
    <property type="entry name" value="PP2C_SIG"/>
    <property type="match status" value="1"/>
</dbReference>
<dbReference type="EMBL" id="CP157743">
    <property type="protein sequence ID" value="XBS19021.1"/>
    <property type="molecule type" value="Genomic_DNA"/>
</dbReference>
<gene>
    <name evidence="5" type="ORF">Q9L42_011625</name>
</gene>
<evidence type="ECO:0000256" key="3">
    <source>
        <dbReference type="SAM" id="Coils"/>
    </source>
</evidence>
<dbReference type="PANTHER" id="PTHR43156:SF2">
    <property type="entry name" value="STAGE II SPORULATION PROTEIN E"/>
    <property type="match status" value="1"/>
</dbReference>
<dbReference type="GO" id="GO:0016791">
    <property type="term" value="F:phosphatase activity"/>
    <property type="evidence" value="ECO:0007669"/>
    <property type="project" value="TreeGrafter"/>
</dbReference>
<dbReference type="AlphaFoldDB" id="A0AAU7NPY3"/>
<name>A0AAU7NPY3_9GAMM</name>
<protein>
    <submittedName>
        <fullName evidence="5">SpoIIE family protein phosphatase</fullName>
    </submittedName>
</protein>
<dbReference type="SMART" id="SM00448">
    <property type="entry name" value="REC"/>
    <property type="match status" value="1"/>
</dbReference>
<dbReference type="KEGG" id="mech:Q9L42_011625"/>
<evidence type="ECO:0000313" key="5">
    <source>
        <dbReference type="EMBL" id="XBS19021.1"/>
    </source>
</evidence>
<dbReference type="Pfam" id="PF00072">
    <property type="entry name" value="Response_reg"/>
    <property type="match status" value="1"/>
</dbReference>
<evidence type="ECO:0000313" key="6">
    <source>
        <dbReference type="Proteomes" id="UP001225378"/>
    </source>
</evidence>
<dbReference type="Pfam" id="PF07228">
    <property type="entry name" value="SpoIIE"/>
    <property type="match status" value="1"/>
</dbReference>
<feature type="modified residue" description="4-aspartylphosphate" evidence="2">
    <location>
        <position position="59"/>
    </location>
</feature>
<evidence type="ECO:0000259" key="4">
    <source>
        <dbReference type="PROSITE" id="PS50110"/>
    </source>
</evidence>
<feature type="coiled-coil region" evidence="3">
    <location>
        <begin position="135"/>
        <end position="166"/>
    </location>
</feature>
<dbReference type="PROSITE" id="PS50110">
    <property type="entry name" value="RESPONSE_REGULATORY"/>
    <property type="match status" value="1"/>
</dbReference>
<organism evidence="5 6">
    <name type="scientific">Methylomarinum roseum</name>
    <dbReference type="NCBI Taxonomy" id="3067653"/>
    <lineage>
        <taxon>Bacteria</taxon>
        <taxon>Pseudomonadati</taxon>
        <taxon>Pseudomonadota</taxon>
        <taxon>Gammaproteobacteria</taxon>
        <taxon>Methylococcales</taxon>
        <taxon>Methylococcaceae</taxon>
        <taxon>Methylomarinum</taxon>
    </lineage>
</organism>
<dbReference type="SUPFAM" id="SSF81606">
    <property type="entry name" value="PP2C-like"/>
    <property type="match status" value="1"/>
</dbReference>
<sequence>MTENTHFALKILITEDNTETLSLLTHFLQEQGHSLLLAKNSDETLDLFVREYPDLVLADINIPGIDSLEIIAQIRKAQTGKWTPIIILSASNQENDVIKGLQAGADDYMTRPINLNILNAKIQSMERFVALQVNNQQSTLSLSQANEELKKEQQLAKRLLDKMLNMGDLNWPGLSYWLCPSTHFSGDLIAASRSEGGKIYLMLADATGHGLAAALPTLIIARTFHAMSAKGYSLASIVTEINRSAKNDLPTGYFVATALFVIDFNHQTIEYWNGGLPDALLLDNDGNIMHTLSSEHLAIGILAAEQFDSVTRLLPWSKPCELVAYSDGLTESCSPDDEFFGEHRLIDILQKSPPKQRIQNVKKAVLEHIQTSSGQDDISLLSIDCGLIKQQSDE</sequence>
<dbReference type="SUPFAM" id="SSF52172">
    <property type="entry name" value="CheY-like"/>
    <property type="match status" value="1"/>
</dbReference>